<evidence type="ECO:0000313" key="5">
    <source>
        <dbReference type="Proteomes" id="UP000429607"/>
    </source>
</evidence>
<keyword evidence="6" id="KW-1185">Reference proteome</keyword>
<evidence type="ECO:0000313" key="2">
    <source>
        <dbReference type="EMBL" id="KAE9033511.1"/>
    </source>
</evidence>
<protein>
    <recommendedName>
        <fullName evidence="8">Secreted protein</fullName>
    </recommendedName>
</protein>
<feature type="chain" id="PRO_5036165262" description="Secreted protein" evidence="1">
    <location>
        <begin position="25"/>
        <end position="134"/>
    </location>
</feature>
<dbReference type="EMBL" id="QXFV01000443">
    <property type="protein sequence ID" value="KAE9037384.1"/>
    <property type="molecule type" value="Genomic_DNA"/>
</dbReference>
<name>A0A6A3N6T8_9STRA</name>
<evidence type="ECO:0000313" key="6">
    <source>
        <dbReference type="Proteomes" id="UP000434957"/>
    </source>
</evidence>
<feature type="signal peptide" evidence="1">
    <location>
        <begin position="1"/>
        <end position="24"/>
    </location>
</feature>
<gene>
    <name evidence="3" type="ORF">PR001_g8398</name>
    <name evidence="2" type="ORF">PR002_g8635</name>
    <name evidence="4" type="ORF">PR003_g17488</name>
</gene>
<dbReference type="Proteomes" id="UP000435112">
    <property type="component" value="Unassembled WGS sequence"/>
</dbReference>
<dbReference type="Proteomes" id="UP000434957">
    <property type="component" value="Unassembled WGS sequence"/>
</dbReference>
<proteinExistence type="predicted"/>
<comment type="caution">
    <text evidence="3">The sequence shown here is derived from an EMBL/GenBank/DDBJ whole genome shotgun (WGS) entry which is preliminary data.</text>
</comment>
<evidence type="ECO:0008006" key="8">
    <source>
        <dbReference type="Google" id="ProtNLM"/>
    </source>
</evidence>
<accession>A0A6A3N6T8</accession>
<evidence type="ECO:0000313" key="7">
    <source>
        <dbReference type="Proteomes" id="UP000435112"/>
    </source>
</evidence>
<dbReference type="EMBL" id="QXFT01001340">
    <property type="protein sequence ID" value="KAE9321404.1"/>
    <property type="molecule type" value="Genomic_DNA"/>
</dbReference>
<dbReference type="EMBL" id="QXFU01000440">
    <property type="protein sequence ID" value="KAE9033511.1"/>
    <property type="molecule type" value="Genomic_DNA"/>
</dbReference>
<reference evidence="5 7" key="1">
    <citation type="submission" date="2018-09" db="EMBL/GenBank/DDBJ databases">
        <title>Genomic investigation of the strawberry pathogen Phytophthora fragariae indicates pathogenicity is determined by transcriptional variation in three key races.</title>
        <authorList>
            <person name="Adams T.M."/>
            <person name="Armitage A.D."/>
            <person name="Sobczyk M.K."/>
            <person name="Bates H.J."/>
            <person name="Dunwell J.M."/>
            <person name="Nellist C.F."/>
            <person name="Harrison R.J."/>
        </authorList>
    </citation>
    <scope>NUCLEOTIDE SEQUENCE [LARGE SCALE GENOMIC DNA]</scope>
    <source>
        <strain evidence="3 5">SCRP249</strain>
        <strain evidence="2 7">SCRP324</strain>
        <strain evidence="4 6">SCRP333</strain>
    </source>
</reference>
<evidence type="ECO:0000256" key="1">
    <source>
        <dbReference type="SAM" id="SignalP"/>
    </source>
</evidence>
<sequence>MLYMINITYLAIFVVLQNAAPALSRRGLWSSSLLCCARRQHRLRCRPWRTIRSSKMLTQVCEQDRFVSVLVAIFQRSDRCHGHGIGRNLHNIFRDLRKSLKCIRVAPKPNYERDYPFLLGILRYAAPVDRPPLQ</sequence>
<dbReference type="Proteomes" id="UP000429607">
    <property type="component" value="Unassembled WGS sequence"/>
</dbReference>
<organism evidence="3 5">
    <name type="scientific">Phytophthora rubi</name>
    <dbReference type="NCBI Taxonomy" id="129364"/>
    <lineage>
        <taxon>Eukaryota</taxon>
        <taxon>Sar</taxon>
        <taxon>Stramenopiles</taxon>
        <taxon>Oomycota</taxon>
        <taxon>Peronosporomycetes</taxon>
        <taxon>Peronosporales</taxon>
        <taxon>Peronosporaceae</taxon>
        <taxon>Phytophthora</taxon>
    </lineage>
</organism>
<evidence type="ECO:0000313" key="3">
    <source>
        <dbReference type="EMBL" id="KAE9037384.1"/>
    </source>
</evidence>
<keyword evidence="1" id="KW-0732">Signal</keyword>
<dbReference type="AlphaFoldDB" id="A0A6A3N6T8"/>
<dbReference type="OrthoDB" id="10287139at2759"/>
<evidence type="ECO:0000313" key="4">
    <source>
        <dbReference type="EMBL" id="KAE9321404.1"/>
    </source>
</evidence>